<dbReference type="STRING" id="756499.Desde_3841"/>
<keyword evidence="2" id="KW-1185">Reference proteome</keyword>
<name>I4ADS3_DESDJ</name>
<gene>
    <name evidence="1" type="ordered locus">Desde_3841</name>
</gene>
<reference evidence="2" key="1">
    <citation type="submission" date="2012-06" db="EMBL/GenBank/DDBJ databases">
        <title>Complete sequence of Desulfitobacterium dehalogenans ATCC 51507.</title>
        <authorList>
            <person name="Lucas S."/>
            <person name="Han J."/>
            <person name="Lapidus A."/>
            <person name="Cheng J.-F."/>
            <person name="Goodwin L."/>
            <person name="Pitluck S."/>
            <person name="Peters L."/>
            <person name="Ovchinnikova G."/>
            <person name="Teshima H."/>
            <person name="Detter J.C."/>
            <person name="Han C."/>
            <person name="Tapia R."/>
            <person name="Land M."/>
            <person name="Hauser L."/>
            <person name="Kyrpides N."/>
            <person name="Ivanova N."/>
            <person name="Pagani I."/>
            <person name="Kruse T."/>
            <person name="de Vos W.M."/>
            <person name="Smidt H."/>
            <person name="Woyke T."/>
        </authorList>
    </citation>
    <scope>NUCLEOTIDE SEQUENCE [LARGE SCALE GENOMIC DNA]</scope>
    <source>
        <strain evidence="2">ATCC 51507 / DSM 9161 / JW/IU-DC1</strain>
    </source>
</reference>
<proteinExistence type="predicted"/>
<evidence type="ECO:0000313" key="1">
    <source>
        <dbReference type="EMBL" id="AFM02108.1"/>
    </source>
</evidence>
<dbReference type="EMBL" id="CP003348">
    <property type="protein sequence ID" value="AFM02108.1"/>
    <property type="molecule type" value="Genomic_DNA"/>
</dbReference>
<dbReference type="HOGENOM" id="CLU_622384_0_0_9"/>
<protein>
    <recommendedName>
        <fullName evidence="3">Glycosyltransferase family 4 protein</fullName>
    </recommendedName>
</protein>
<dbReference type="KEGG" id="ddh:Desde_3841"/>
<dbReference type="AlphaFoldDB" id="I4ADS3"/>
<dbReference type="SUPFAM" id="SSF53756">
    <property type="entry name" value="UDP-Glycosyltransferase/glycogen phosphorylase"/>
    <property type="match status" value="1"/>
</dbReference>
<dbReference type="Gene3D" id="3.40.50.2000">
    <property type="entry name" value="Glycogen Phosphorylase B"/>
    <property type="match status" value="2"/>
</dbReference>
<evidence type="ECO:0000313" key="2">
    <source>
        <dbReference type="Proteomes" id="UP000006053"/>
    </source>
</evidence>
<accession>I4ADS3</accession>
<reference evidence="1 2" key="2">
    <citation type="journal article" date="2015" name="J. Bacteriol.">
        <title>Genomic, proteomic, and biochemical analysis of the organohalide respiratory pathway in Desulfitobacterium dehalogenans.</title>
        <authorList>
            <person name="Kruse T."/>
            <person name="van de Pas B.A."/>
            <person name="Atteia A."/>
            <person name="Krab K."/>
            <person name="Hagen W.R."/>
            <person name="Goodwin L."/>
            <person name="Chain P."/>
            <person name="Boeren S."/>
            <person name="Maphosa F."/>
            <person name="Schraa G."/>
            <person name="de Vos W.M."/>
            <person name="van der Oost J."/>
            <person name="Smidt H."/>
            <person name="Stams A.J."/>
        </authorList>
    </citation>
    <scope>NUCLEOTIDE SEQUENCE [LARGE SCALE GENOMIC DNA]</scope>
    <source>
        <strain evidence="2">ATCC 51507 / DSM 9161 / JW/IU-DC1</strain>
    </source>
</reference>
<dbReference type="eggNOG" id="COG0438">
    <property type="taxonomic scope" value="Bacteria"/>
</dbReference>
<organism evidence="1 2">
    <name type="scientific">Desulfitobacterium dehalogenans (strain ATCC 51507 / DSM 9161 / JW/IU-DC1)</name>
    <dbReference type="NCBI Taxonomy" id="756499"/>
    <lineage>
        <taxon>Bacteria</taxon>
        <taxon>Bacillati</taxon>
        <taxon>Bacillota</taxon>
        <taxon>Clostridia</taxon>
        <taxon>Eubacteriales</taxon>
        <taxon>Desulfitobacteriaceae</taxon>
        <taxon>Desulfitobacterium</taxon>
    </lineage>
</organism>
<dbReference type="Proteomes" id="UP000006053">
    <property type="component" value="Chromosome"/>
</dbReference>
<sequence length="371" mass="42244">MMSGESVVCFRTLKHSRHTFDVCCGQVPGLEEGKITENIQAYPIKGKYFFWPIRTAVLFKKLDKENDYQVILSRVMPPNGHLAGLIIKLLKPKIKWAVYFSDPVWNSPFIQFPIPWKKDNRHRPSYWLMKLYGIPAKIAVTMSDLLVFNNERLAKYITGAQYEKYRSKICIAPYGHEGVRQKPPRKPDGTFVIAHVGQVYGNRTLAPFVAALELLLVKHPKLFSRLTVRQIGFLCKAEAQCIRNSAAASAFQIVGQIPYEESLEEMYRADCLLAVDPLFDSPEKNIYIPSKLYDYMSTGKPIFAIGDEDSATGDIMKQIGGRCVRCQTNDIYSHLLQILRNGCESGAERYGRFRLGDRAAEMDGRIQDLFL</sequence>
<evidence type="ECO:0008006" key="3">
    <source>
        <dbReference type="Google" id="ProtNLM"/>
    </source>
</evidence>